<evidence type="ECO:0000313" key="10">
    <source>
        <dbReference type="EMBL" id="AXH95258.1"/>
    </source>
</evidence>
<keyword evidence="3" id="KW-1003">Cell membrane</keyword>
<evidence type="ECO:0000256" key="8">
    <source>
        <dbReference type="SAM" id="Phobius"/>
    </source>
</evidence>
<evidence type="ECO:0000256" key="2">
    <source>
        <dbReference type="ARBA" id="ARBA00006448"/>
    </source>
</evidence>
<dbReference type="InterPro" id="IPR023090">
    <property type="entry name" value="UPF0702_alpha/beta_dom_sf"/>
</dbReference>
<evidence type="ECO:0000259" key="9">
    <source>
        <dbReference type="Pfam" id="PF04239"/>
    </source>
</evidence>
<dbReference type="InterPro" id="IPR007353">
    <property type="entry name" value="DUF421"/>
</dbReference>
<dbReference type="Gene3D" id="3.30.240.20">
    <property type="entry name" value="bsu07140 like domains"/>
    <property type="match status" value="1"/>
</dbReference>
<dbReference type="Proteomes" id="UP000253790">
    <property type="component" value="Chromosome"/>
</dbReference>
<dbReference type="GO" id="GO:0005886">
    <property type="term" value="C:plasma membrane"/>
    <property type="evidence" value="ECO:0007669"/>
    <property type="project" value="UniProtKB-SubCell"/>
</dbReference>
<dbReference type="PANTHER" id="PTHR34582:SF6">
    <property type="entry name" value="UPF0702 TRANSMEMBRANE PROTEIN YCAP"/>
    <property type="match status" value="1"/>
</dbReference>
<keyword evidence="11" id="KW-1185">Reference proteome</keyword>
<keyword evidence="6 8" id="KW-0472">Membrane</keyword>
<accession>A0A345NJQ0</accession>
<evidence type="ECO:0000256" key="1">
    <source>
        <dbReference type="ARBA" id="ARBA00004651"/>
    </source>
</evidence>
<organism evidence="10 11">
    <name type="scientific">Ornithinimicrobium avium</name>
    <dbReference type="NCBI Taxonomy" id="2283195"/>
    <lineage>
        <taxon>Bacteria</taxon>
        <taxon>Bacillati</taxon>
        <taxon>Actinomycetota</taxon>
        <taxon>Actinomycetes</taxon>
        <taxon>Micrococcales</taxon>
        <taxon>Ornithinimicrobiaceae</taxon>
        <taxon>Ornithinimicrobium</taxon>
    </lineage>
</organism>
<feature type="domain" description="YetF C-terminal" evidence="9">
    <location>
        <begin position="110"/>
        <end position="166"/>
    </location>
</feature>
<feature type="transmembrane region" description="Helical" evidence="8">
    <location>
        <begin position="15"/>
        <end position="36"/>
    </location>
</feature>
<dbReference type="AlphaFoldDB" id="A0A345NJQ0"/>
<dbReference type="PANTHER" id="PTHR34582">
    <property type="entry name" value="UPF0702 TRANSMEMBRANE PROTEIN YCAP"/>
    <property type="match status" value="1"/>
</dbReference>
<evidence type="ECO:0000313" key="11">
    <source>
        <dbReference type="Proteomes" id="UP000253790"/>
    </source>
</evidence>
<comment type="similarity">
    <text evidence="2">Belongs to the UPF0702 family.</text>
</comment>
<feature type="region of interest" description="Disordered" evidence="7">
    <location>
        <begin position="191"/>
        <end position="227"/>
    </location>
</feature>
<evidence type="ECO:0000256" key="6">
    <source>
        <dbReference type="ARBA" id="ARBA00023136"/>
    </source>
</evidence>
<keyword evidence="5 8" id="KW-1133">Transmembrane helix</keyword>
<protein>
    <submittedName>
        <fullName evidence="10">DUF421 domain-containing protein</fullName>
    </submittedName>
</protein>
<proteinExistence type="inferred from homology"/>
<name>A0A345NJQ0_9MICO</name>
<sequence length="227" mass="23799">MDLDLSYYLGITRGGAVAVVISTVVLYFAFGGLLRLWGQRLYSSPRSVDLAVATVLGAIVGRSTIGHIPTLAGGLIALGTLAALELFFRFLRRLPIPKLRRPQTPSARGVVLAVGGKVRADTMRTYGLTMPVLWSALRQAGVSHPSQVALAVLEPRGRISVLRTGQPIHPSALTGVRGAHTVLEQLREAGELRTAPLSADEHGGPSGGSGRVPTPEAPDSGEAQGTS</sequence>
<reference evidence="10 11" key="1">
    <citation type="submission" date="2018-07" db="EMBL/GenBank/DDBJ databases">
        <title>Complete genome sequencing of Ornithinimicrobium sp. AMA3305.</title>
        <authorList>
            <person name="Bae J.-W."/>
        </authorList>
    </citation>
    <scope>NUCLEOTIDE SEQUENCE [LARGE SCALE GENOMIC DNA]</scope>
    <source>
        <strain evidence="10 11">AMA3305</strain>
    </source>
</reference>
<dbReference type="EMBL" id="CP031229">
    <property type="protein sequence ID" value="AXH95258.1"/>
    <property type="molecule type" value="Genomic_DNA"/>
</dbReference>
<evidence type="ECO:0000256" key="4">
    <source>
        <dbReference type="ARBA" id="ARBA00022692"/>
    </source>
</evidence>
<dbReference type="OrthoDB" id="3266405at2"/>
<evidence type="ECO:0000256" key="7">
    <source>
        <dbReference type="SAM" id="MobiDB-lite"/>
    </source>
</evidence>
<keyword evidence="4 8" id="KW-0812">Transmembrane</keyword>
<dbReference type="Pfam" id="PF04239">
    <property type="entry name" value="DUF421"/>
    <property type="match status" value="1"/>
</dbReference>
<evidence type="ECO:0000256" key="5">
    <source>
        <dbReference type="ARBA" id="ARBA00022989"/>
    </source>
</evidence>
<evidence type="ECO:0000256" key="3">
    <source>
        <dbReference type="ARBA" id="ARBA00022475"/>
    </source>
</evidence>
<comment type="subcellular location">
    <subcellularLocation>
        <location evidence="1">Cell membrane</location>
        <topology evidence="1">Multi-pass membrane protein</topology>
    </subcellularLocation>
</comment>
<dbReference type="KEGG" id="orn:DV701_03075"/>
<dbReference type="RefSeq" id="WP_114927023.1">
    <property type="nucleotide sequence ID" value="NZ_CP031229.1"/>
</dbReference>
<gene>
    <name evidence="10" type="ORF">DV701_03075</name>
</gene>
<feature type="transmembrane region" description="Helical" evidence="8">
    <location>
        <begin position="71"/>
        <end position="91"/>
    </location>
</feature>